<comment type="caution">
    <text evidence="6">The sequence shown here is derived from an EMBL/GenBank/DDBJ whole genome shotgun (WGS) entry which is preliminary data.</text>
</comment>
<evidence type="ECO:0000259" key="5">
    <source>
        <dbReference type="SMART" id="SM00822"/>
    </source>
</evidence>
<keyword evidence="6" id="KW-0614">Plasmid</keyword>
<evidence type="ECO:0000313" key="7">
    <source>
        <dbReference type="Proteomes" id="UP000238954"/>
    </source>
</evidence>
<accession>A0A2S8B0C0</accession>
<dbReference type="PRINTS" id="PR00080">
    <property type="entry name" value="SDRFAMILY"/>
</dbReference>
<dbReference type="GO" id="GO:0016491">
    <property type="term" value="F:oxidoreductase activity"/>
    <property type="evidence" value="ECO:0007669"/>
    <property type="project" value="UniProtKB-KW"/>
</dbReference>
<gene>
    <name evidence="6" type="ORF">CVO77_20465</name>
</gene>
<evidence type="ECO:0000256" key="4">
    <source>
        <dbReference type="SAM" id="MobiDB-lite"/>
    </source>
</evidence>
<dbReference type="InterPro" id="IPR002347">
    <property type="entry name" value="SDR_fam"/>
</dbReference>
<evidence type="ECO:0000256" key="2">
    <source>
        <dbReference type="ARBA" id="ARBA00023002"/>
    </source>
</evidence>
<reference evidence="7" key="1">
    <citation type="submission" date="2017-11" db="EMBL/GenBank/DDBJ databases">
        <title>The complete genome sequence of Sphingopyxis pomeranensis sp. nov. strain WS5A3p.</title>
        <authorList>
            <person name="Kaminski M.A."/>
        </authorList>
    </citation>
    <scope>NUCLEOTIDE SEQUENCE [LARGE SCALE GENOMIC DNA]</scope>
    <source>
        <strain evidence="7">WS5A3p</strain>
    </source>
</reference>
<dbReference type="AlphaFoldDB" id="A0A2S8B0C0"/>
<evidence type="ECO:0000256" key="1">
    <source>
        <dbReference type="ARBA" id="ARBA00006484"/>
    </source>
</evidence>
<dbReference type="SMART" id="SM00822">
    <property type="entry name" value="PKS_KR"/>
    <property type="match status" value="1"/>
</dbReference>
<evidence type="ECO:0000256" key="3">
    <source>
        <dbReference type="RuleBase" id="RU000363"/>
    </source>
</evidence>
<dbReference type="InterPro" id="IPR057326">
    <property type="entry name" value="KR_dom"/>
</dbReference>
<dbReference type="EMBL" id="PHFW01000004">
    <property type="protein sequence ID" value="PQM25803.1"/>
    <property type="molecule type" value="Genomic_DNA"/>
</dbReference>
<comment type="similarity">
    <text evidence="1 3">Belongs to the short-chain dehydrogenases/reductases (SDR) family.</text>
</comment>
<feature type="region of interest" description="Disordered" evidence="4">
    <location>
        <begin position="184"/>
        <end position="204"/>
    </location>
</feature>
<dbReference type="Proteomes" id="UP000238954">
    <property type="component" value="Unassembled WGS sequence"/>
</dbReference>
<dbReference type="Pfam" id="PF00106">
    <property type="entry name" value="adh_short"/>
    <property type="match status" value="1"/>
</dbReference>
<proteinExistence type="inferred from homology"/>
<protein>
    <recommendedName>
        <fullName evidence="5">Ketoreductase domain-containing protein</fullName>
    </recommendedName>
</protein>
<evidence type="ECO:0000313" key="6">
    <source>
        <dbReference type="EMBL" id="PQM25803.1"/>
    </source>
</evidence>
<dbReference type="Gene3D" id="3.40.50.720">
    <property type="entry name" value="NAD(P)-binding Rossmann-like Domain"/>
    <property type="match status" value="1"/>
</dbReference>
<dbReference type="PANTHER" id="PTHR43669">
    <property type="entry name" value="5-KETO-D-GLUCONATE 5-REDUCTASE"/>
    <property type="match status" value="1"/>
</dbReference>
<name>A0A2S8B0C0_9SPHN</name>
<dbReference type="PANTHER" id="PTHR43669:SF3">
    <property type="entry name" value="ALCOHOL DEHYDROGENASE, PUTATIVE (AFU_ORTHOLOGUE AFUA_3G03445)-RELATED"/>
    <property type="match status" value="1"/>
</dbReference>
<organism evidence="6 7">
    <name type="scientific">Sphingopyxis lindanitolerans</name>
    <dbReference type="NCBI Taxonomy" id="2054227"/>
    <lineage>
        <taxon>Bacteria</taxon>
        <taxon>Pseudomonadati</taxon>
        <taxon>Pseudomonadota</taxon>
        <taxon>Alphaproteobacteria</taxon>
        <taxon>Sphingomonadales</taxon>
        <taxon>Sphingomonadaceae</taxon>
        <taxon>Sphingopyxis</taxon>
    </lineage>
</organism>
<geneLocation type="plasmid" evidence="6">
    <name>unnamed1</name>
</geneLocation>
<dbReference type="SUPFAM" id="SSF51735">
    <property type="entry name" value="NAD(P)-binding Rossmann-fold domains"/>
    <property type="match status" value="1"/>
</dbReference>
<keyword evidence="7" id="KW-1185">Reference proteome</keyword>
<dbReference type="PRINTS" id="PR00081">
    <property type="entry name" value="GDHRDH"/>
</dbReference>
<keyword evidence="2" id="KW-0560">Oxidoreductase</keyword>
<dbReference type="InterPro" id="IPR036291">
    <property type="entry name" value="NAD(P)-bd_dom_sf"/>
</dbReference>
<feature type="domain" description="Ketoreductase" evidence="5">
    <location>
        <begin position="10"/>
        <end position="175"/>
    </location>
</feature>
<sequence>MSEVYPLQDRIALVTGASSGLGRHFGLLLAANGAHVALAARSIDRVADTAKAITDQGGKALAVALDVTDRASVDAAVARIEDELGPIQILVNNAGVAATAPFLDMTEQDWAQVLDTNLTGVWRVGQAVARRMAPLGRGSIINISSMALLQRLAAVRGRLSLCADQAAAAKWWLSMPMASVSAEGPMPKALSTRRTSPLMPGCRHQGRACPLRRARMTSNPLIVA</sequence>